<dbReference type="InterPro" id="IPR052431">
    <property type="entry name" value="SKI2_subfamily_helicases"/>
</dbReference>
<dbReference type="InterPro" id="IPR027417">
    <property type="entry name" value="P-loop_NTPase"/>
</dbReference>
<dbReference type="InterPro" id="IPR014001">
    <property type="entry name" value="Helicase_ATP-bd"/>
</dbReference>
<dbReference type="Pfam" id="PF26167">
    <property type="entry name" value="TPR_DDX60"/>
    <property type="match status" value="1"/>
</dbReference>
<dbReference type="Pfam" id="PF23002">
    <property type="entry name" value="PIN-like_DDX60"/>
    <property type="match status" value="1"/>
</dbReference>
<dbReference type="GO" id="GO:0005737">
    <property type="term" value="C:cytoplasm"/>
    <property type="evidence" value="ECO:0007669"/>
    <property type="project" value="Ensembl"/>
</dbReference>
<reference evidence="9 10" key="1">
    <citation type="journal article" date="2012" name="Nature">
        <title>The bonobo genome compared with the chimpanzee and human genomes.</title>
        <authorList>
            <person name="Prufer K."/>
            <person name="Munch K."/>
            <person name="Hellmann I."/>
            <person name="Akagi K."/>
            <person name="Miller J.R."/>
            <person name="Walenz B."/>
            <person name="Koren S."/>
            <person name="Sutton G."/>
            <person name="Kodira C."/>
            <person name="Winer R."/>
            <person name="Knight J.R."/>
            <person name="Mullikin J.C."/>
            <person name="Meader S.J."/>
            <person name="Ponting C.P."/>
            <person name="Lunter G."/>
            <person name="Higashino S."/>
            <person name="Hobolth A."/>
            <person name="Dutheil J."/>
            <person name="Karakoc E."/>
            <person name="Alkan C."/>
            <person name="Sajjadian S."/>
            <person name="Catacchio C.R."/>
            <person name="Ventura M."/>
            <person name="Marques-Bonet T."/>
            <person name="Eichler E.E."/>
            <person name="Andre C."/>
            <person name="Atencia R."/>
            <person name="Mugisha L."/>
            <person name="Junhold J."/>
            <person name="Patterson N."/>
            <person name="Siebauer M."/>
            <person name="Good J.M."/>
            <person name="Fischer A."/>
            <person name="Ptak S.E."/>
            <person name="Lachmann M."/>
            <person name="Symer D.E."/>
            <person name="Mailund T."/>
            <person name="Schierup M.H."/>
            <person name="Andres A.M."/>
            <person name="Kelso J."/>
            <person name="Paabo S."/>
        </authorList>
    </citation>
    <scope>NUCLEOTIDE SEQUENCE [LARGE SCALE GENOMIC DNA]</scope>
</reference>
<dbReference type="OMA" id="KMIAPET"/>
<reference evidence="9" key="2">
    <citation type="submission" date="2025-08" db="UniProtKB">
        <authorList>
            <consortium name="Ensembl"/>
        </authorList>
    </citation>
    <scope>IDENTIFICATION</scope>
</reference>
<dbReference type="STRING" id="9597.ENSPPAP00000034843"/>
<keyword evidence="10" id="KW-1185">Reference proteome</keyword>
<dbReference type="EMBL" id="AJFE02075132">
    <property type="status" value="NOT_ANNOTATED_CDS"/>
    <property type="molecule type" value="Genomic_DNA"/>
</dbReference>
<evidence type="ECO:0000256" key="5">
    <source>
        <dbReference type="ARBA" id="ARBA00022806"/>
    </source>
</evidence>
<dbReference type="PROSITE" id="PS51192">
    <property type="entry name" value="HELICASE_ATP_BIND_1"/>
    <property type="match status" value="1"/>
</dbReference>
<feature type="domain" description="Helicase ATP-binding" evidence="8">
    <location>
        <begin position="772"/>
        <end position="939"/>
    </location>
</feature>
<evidence type="ECO:0000256" key="4">
    <source>
        <dbReference type="ARBA" id="ARBA00022801"/>
    </source>
</evidence>
<evidence type="ECO:0000259" key="8">
    <source>
        <dbReference type="PROSITE" id="PS51192"/>
    </source>
</evidence>
<protein>
    <recommendedName>
        <fullName evidence="2">RNA helicase</fullName>
        <ecNumber evidence="2">3.6.4.13</ecNumber>
    </recommendedName>
</protein>
<comment type="catalytic activity">
    <reaction evidence="7">
        <text>ATP + H2O = ADP + phosphate + H(+)</text>
        <dbReference type="Rhea" id="RHEA:13065"/>
        <dbReference type="ChEBI" id="CHEBI:15377"/>
        <dbReference type="ChEBI" id="CHEBI:15378"/>
        <dbReference type="ChEBI" id="CHEBI:30616"/>
        <dbReference type="ChEBI" id="CHEBI:43474"/>
        <dbReference type="ChEBI" id="CHEBI:456216"/>
        <dbReference type="EC" id="3.6.4.13"/>
    </reaction>
</comment>
<dbReference type="GO" id="GO:0003727">
    <property type="term" value="F:single-stranded RNA binding"/>
    <property type="evidence" value="ECO:0007669"/>
    <property type="project" value="TreeGrafter"/>
</dbReference>
<evidence type="ECO:0000313" key="10">
    <source>
        <dbReference type="Proteomes" id="UP000240080"/>
    </source>
</evidence>
<dbReference type="GeneTree" id="ENSGT00940000157188"/>
<dbReference type="EMBL" id="AJFE02075133">
    <property type="status" value="NOT_ANNOTATED_CDS"/>
    <property type="molecule type" value="Genomic_DNA"/>
</dbReference>
<dbReference type="SUPFAM" id="SSF52540">
    <property type="entry name" value="P-loop containing nucleoside triphosphate hydrolases"/>
    <property type="match status" value="1"/>
</dbReference>
<dbReference type="Bgee" id="ENSPPAG00000040254">
    <property type="expression patterns" value="Expressed in placenta and 5 other cell types or tissues"/>
</dbReference>
<evidence type="ECO:0000256" key="2">
    <source>
        <dbReference type="ARBA" id="ARBA00012552"/>
    </source>
</evidence>
<dbReference type="GO" id="GO:0005524">
    <property type="term" value="F:ATP binding"/>
    <property type="evidence" value="ECO:0007669"/>
    <property type="project" value="UniProtKB-KW"/>
</dbReference>
<evidence type="ECO:0000256" key="7">
    <source>
        <dbReference type="ARBA" id="ARBA00047984"/>
    </source>
</evidence>
<keyword evidence="5" id="KW-0347">Helicase</keyword>
<keyword evidence="3" id="KW-0547">Nucleotide-binding</keyword>
<dbReference type="GO" id="GO:0051607">
    <property type="term" value="P:defense response to virus"/>
    <property type="evidence" value="ECO:0007669"/>
    <property type="project" value="Ensembl"/>
</dbReference>
<dbReference type="FunFam" id="3.40.50.300:FF:001039">
    <property type="entry name" value="ATP-dependent RNA helicase DDX60"/>
    <property type="match status" value="1"/>
</dbReference>
<dbReference type="CDD" id="cd18025">
    <property type="entry name" value="DEXHc_DDX60"/>
    <property type="match status" value="1"/>
</dbReference>
<dbReference type="GO" id="GO:0016787">
    <property type="term" value="F:hydrolase activity"/>
    <property type="evidence" value="ECO:0007669"/>
    <property type="project" value="UniProtKB-KW"/>
</dbReference>
<dbReference type="Proteomes" id="UP000240080">
    <property type="component" value="Chromosome 4"/>
</dbReference>
<dbReference type="SMART" id="SM00487">
    <property type="entry name" value="DEXDc"/>
    <property type="match status" value="1"/>
</dbReference>
<keyword evidence="4" id="KW-0378">Hydrolase</keyword>
<reference evidence="9" key="3">
    <citation type="submission" date="2025-09" db="UniProtKB">
        <authorList>
            <consortium name="Ensembl"/>
        </authorList>
    </citation>
    <scope>IDENTIFICATION</scope>
</reference>
<organism evidence="9 10">
    <name type="scientific">Pan paniscus</name>
    <name type="common">Pygmy chimpanzee</name>
    <name type="synonym">Bonobo</name>
    <dbReference type="NCBI Taxonomy" id="9597"/>
    <lineage>
        <taxon>Eukaryota</taxon>
        <taxon>Metazoa</taxon>
        <taxon>Chordata</taxon>
        <taxon>Craniata</taxon>
        <taxon>Vertebrata</taxon>
        <taxon>Euteleostomi</taxon>
        <taxon>Mammalia</taxon>
        <taxon>Eutheria</taxon>
        <taxon>Euarchontoglires</taxon>
        <taxon>Primates</taxon>
        <taxon>Haplorrhini</taxon>
        <taxon>Catarrhini</taxon>
        <taxon>Hominidae</taxon>
        <taxon>Pan</taxon>
    </lineage>
</organism>
<dbReference type="PANTHER" id="PTHR44533:SF3">
    <property type="entry name" value="ATP-DEPENDENT RNA HELICASE DDX60-RELATED"/>
    <property type="match status" value="1"/>
</dbReference>
<dbReference type="Gene3D" id="3.40.50.300">
    <property type="entry name" value="P-loop containing nucleotide triphosphate hydrolases"/>
    <property type="match status" value="1"/>
</dbReference>
<dbReference type="InterPro" id="IPR011545">
    <property type="entry name" value="DEAD/DEAH_box_helicase_dom"/>
</dbReference>
<keyword evidence="6" id="KW-0067">ATP-binding</keyword>
<comment type="similarity">
    <text evidence="1">Belongs to the helicase family.</text>
</comment>
<evidence type="ECO:0000256" key="3">
    <source>
        <dbReference type="ARBA" id="ARBA00022741"/>
    </source>
</evidence>
<accession>A0A2R9BYU3</accession>
<dbReference type="PANTHER" id="PTHR44533">
    <property type="entry name" value="DEAD/H RNA HELICASE, PUTATIVE-RELATED"/>
    <property type="match status" value="1"/>
</dbReference>
<dbReference type="EMBL" id="AJFE02075131">
    <property type="status" value="NOT_ANNOTATED_CDS"/>
    <property type="molecule type" value="Genomic_DNA"/>
</dbReference>
<dbReference type="AlphaFoldDB" id="A0A2R9BYU3"/>
<dbReference type="GO" id="GO:0003725">
    <property type="term" value="F:double-stranded RNA binding"/>
    <property type="evidence" value="ECO:0007669"/>
    <property type="project" value="TreeGrafter"/>
</dbReference>
<dbReference type="Pfam" id="PF00270">
    <property type="entry name" value="DEAD"/>
    <property type="match status" value="1"/>
</dbReference>
<dbReference type="EC" id="3.6.4.13" evidence="2"/>
<name>A0A2R9BYU3_PANPA</name>
<sequence>MERNVLTTFSQKMSQFILNEMPKAEYSSLFNDFVESEFFLIDGDSLLITCICEISFKPGQNLHFFYLVERYLVDLISKGGQFTIVFFKDAEYAYFNFPELLSLRTALILHLQKNTTIDVQTTFSRCLSKEWGSFLEESYPYFLIVADEGLNDLQTQLFNFLIIHSWARKVNVVLSSGQESDVLRLYAYLLPSMYRHQIFSWENKQNIKDAYTTLLNQLERFKLSALAPLFGSLKWNNITEEAHETVSLLTQVWPEGSDIRRVFCVTSCSLSLRMYRRFLGNREPSSGQETEIQQVNSNCLTLQEMEDLCKLHCLTVVFLLHLPLSQRACARVITSHWAEDMKPLLQMKKWCEYFILRNIHTFEFWNLNLIHLSDLNDELLLKNIAFYYENENVKGLHLNLGDTIMKDYEYLWNTVSKLVRDFEVGQPFPLRTTKVCFLEKKPSPIKDSSNEMVPNLGFIPTSSFVVDKFAGDILKDLPFLKSDDPIVTSLVKQKEFDELVHWHSHKPLSDDYDRSRCQFDEKSRDPRVLRSVQKYHVFQRFYGNSLETVSSKIIVTQTIKSKKDFSGPKSKKALETKAEIITRENKKRLFAKEEQKEEQKWNALSFSIEEQLKENLHSGIKSLEDFLKSCKSSSVKLQVEMVGLTACLKAWKEHCRSEEGKTTKDLSIAVQMMKRIHSLMEKYSELLQEDDRQLIARCLKYLGFDELASSLHPTQDAENDVKVKKRNKYSVGIGPARFQLQYMGHYLIRDERKDPDPRVQDFIPDTWQRELLDVVDKNESAVIVAPTSSGKTYASYYCMEKVLKESDDGVVVYVAPTKALVNQVAATVQNRFTKNLPSGEALCGVFTREYRHDALNCQVLITVPACFEILLLAPHRQNWVKKIRYVIFDEVHCLGGEIGAEIWEHLLVMIRCPFLALSATISNPEHLTEWLQSVKWYWKQEDKIIENNTASKRHVGRQAGFPKDYLQVKQSYKVRLVLYGERYNDLEKHVCSIKHGDIHFDHFHPCAALTTDHIERYGFPPDLTLSPRESIQLYDAMFQIWKSWPRAQELCPENFIHFNNKLVIKKMDARKYEESLKAELTSWIKNGNVEQARMVLQNLSPEADLSPENMITMFPLLVEKLRKMEKLPALFFLFKLGAVENAAESASTFLKKKQETKRPPKADKEAHVMANKLRKVKKSIEKQKIIDEKSQKKPEMWIKA</sequence>
<evidence type="ECO:0000313" key="9">
    <source>
        <dbReference type="Ensembl" id="ENSPPAP00000034843.1"/>
    </source>
</evidence>
<evidence type="ECO:0000256" key="1">
    <source>
        <dbReference type="ARBA" id="ARBA00008708"/>
    </source>
</evidence>
<dbReference type="Ensembl" id="ENSPPAT00000057728.1">
    <property type="protein sequence ID" value="ENSPPAP00000034843.1"/>
    <property type="gene ID" value="ENSPPAG00000040254.1"/>
</dbReference>
<dbReference type="InterPro" id="IPR055124">
    <property type="entry name" value="PIN-like_DDX60"/>
</dbReference>
<proteinExistence type="inferred from homology"/>
<evidence type="ECO:0000256" key="6">
    <source>
        <dbReference type="ARBA" id="ARBA00022840"/>
    </source>
</evidence>
<dbReference type="GO" id="GO:0003724">
    <property type="term" value="F:RNA helicase activity"/>
    <property type="evidence" value="ECO:0007669"/>
    <property type="project" value="UniProtKB-EC"/>
</dbReference>